<dbReference type="PANTHER" id="PTHR30388">
    <property type="entry name" value="ALDEHYDE OXIDOREDUCTASE MOLYBDENUM COFACTOR ASSEMBLY PROTEIN"/>
    <property type="match status" value="1"/>
</dbReference>
<dbReference type="InterPro" id="IPR027051">
    <property type="entry name" value="XdhC_Rossmann_dom"/>
</dbReference>
<dbReference type="AlphaFoldDB" id="A0A810Q9H6"/>
<protein>
    <recommendedName>
        <fullName evidence="5">XdhC family protein</fullName>
    </recommendedName>
</protein>
<organism evidence="3 4">
    <name type="scientific">Pusillibacter faecalis</name>
    <dbReference type="NCBI Taxonomy" id="2714358"/>
    <lineage>
        <taxon>Bacteria</taxon>
        <taxon>Bacillati</taxon>
        <taxon>Bacillota</taxon>
        <taxon>Clostridia</taxon>
        <taxon>Eubacteriales</taxon>
        <taxon>Oscillospiraceae</taxon>
        <taxon>Pusillibacter</taxon>
    </lineage>
</organism>
<proteinExistence type="predicted"/>
<dbReference type="Proteomes" id="UP000679848">
    <property type="component" value="Chromosome"/>
</dbReference>
<evidence type="ECO:0000259" key="2">
    <source>
        <dbReference type="Pfam" id="PF13478"/>
    </source>
</evidence>
<dbReference type="PANTHER" id="PTHR30388:SF6">
    <property type="entry name" value="XANTHINE DEHYDROGENASE SUBUNIT A-RELATED"/>
    <property type="match status" value="1"/>
</dbReference>
<keyword evidence="4" id="KW-1185">Reference proteome</keyword>
<accession>A0A810Q9H6</accession>
<gene>
    <name evidence="3" type="ORF">MM59RIKEN_21890</name>
</gene>
<dbReference type="Pfam" id="PF13478">
    <property type="entry name" value="XdhC_C"/>
    <property type="match status" value="1"/>
</dbReference>
<evidence type="ECO:0000259" key="1">
    <source>
        <dbReference type="Pfam" id="PF02625"/>
    </source>
</evidence>
<dbReference type="KEGG" id="pfaa:MM59RIKEN_21890"/>
<evidence type="ECO:0000313" key="4">
    <source>
        <dbReference type="Proteomes" id="UP000679848"/>
    </source>
</evidence>
<feature type="domain" description="XdhC Rossmann" evidence="2">
    <location>
        <begin position="180"/>
        <end position="322"/>
    </location>
</feature>
<evidence type="ECO:0000313" key="3">
    <source>
        <dbReference type="EMBL" id="BCK84870.1"/>
    </source>
</evidence>
<name>A0A810Q9H6_9FIRM</name>
<evidence type="ECO:0008006" key="5">
    <source>
        <dbReference type="Google" id="ProtNLM"/>
    </source>
</evidence>
<dbReference type="Gene3D" id="3.40.50.720">
    <property type="entry name" value="NAD(P)-binding Rossmann-like Domain"/>
    <property type="match status" value="1"/>
</dbReference>
<dbReference type="RefSeq" id="WP_187029734.1">
    <property type="nucleotide sequence ID" value="NZ_AP023420.1"/>
</dbReference>
<reference evidence="3" key="1">
    <citation type="submission" date="2020-09" db="EMBL/GenBank/DDBJ databases">
        <title>New species isolated from human feces.</title>
        <authorList>
            <person name="Kitahara M."/>
            <person name="Shigeno Y."/>
            <person name="Shime M."/>
            <person name="Matsumoto Y."/>
            <person name="Nakamura S."/>
            <person name="Motooka D."/>
            <person name="Fukuoka S."/>
            <person name="Nishikawa H."/>
            <person name="Benno Y."/>
        </authorList>
    </citation>
    <scope>NUCLEOTIDE SEQUENCE</scope>
    <source>
        <strain evidence="3">MM59</strain>
    </source>
</reference>
<dbReference type="InterPro" id="IPR052698">
    <property type="entry name" value="MoCofactor_Util/Proc"/>
</dbReference>
<dbReference type="EMBL" id="AP023420">
    <property type="protein sequence ID" value="BCK84870.1"/>
    <property type="molecule type" value="Genomic_DNA"/>
</dbReference>
<dbReference type="Pfam" id="PF02625">
    <property type="entry name" value="XdhC_CoxI"/>
    <property type="match status" value="1"/>
</dbReference>
<dbReference type="InterPro" id="IPR003777">
    <property type="entry name" value="XdhC_CoxI"/>
</dbReference>
<sequence length="331" mass="35277">MRSLAHAIVRSLESGQALELVTVLTASGSTPRGPGAMLAVFLDGTAVGTVGGGNVEFEATAVAKSLLQSQQDALREFRLIQGDAASLGMVCGGDLTLHFQYLSADDASTLALFRELLEATGQNRDVWLVRRLDNEKVSAMDLADRDGPRHLPGLPLDLLENAPALRDGWFTLPAVRAGLLYIFGGGHVSQALVPVAATVGFRPFIYDDRPEFAAKARFPQAAGTLCGSFTALSRHLTITPNDYVVIMTRGHQADFEVLVQTLRCGARYLGCIGSRKKLALCRDRLLANGFTPEEYARVHAPIGLAIGAQTPEEIAVSVTAELIAVRAGVIA</sequence>
<feature type="domain" description="XdhC- CoxI" evidence="1">
    <location>
        <begin position="12"/>
        <end position="77"/>
    </location>
</feature>